<name>A0A3B1K580_ASTMX</name>
<proteinExistence type="predicted"/>
<feature type="domain" description="TERF1-interacting nuclear factor 2 N-terminal" evidence="1">
    <location>
        <begin position="29"/>
        <end position="76"/>
    </location>
</feature>
<accession>A0A3B1K580</accession>
<dbReference type="GeneTree" id="ENSGT00940000172707"/>
<dbReference type="Bgee" id="ENSAMXG00000033164">
    <property type="expression patterns" value="Expressed in embryo and 2 other cell types or tissues"/>
</dbReference>
<reference evidence="3" key="1">
    <citation type="submission" date="2013-03" db="EMBL/GenBank/DDBJ databases">
        <authorList>
            <person name="Jeffery W."/>
            <person name="Warren W."/>
            <person name="Wilson R.K."/>
        </authorList>
    </citation>
    <scope>NUCLEOTIDE SEQUENCE</scope>
    <source>
        <strain evidence="3">female</strain>
    </source>
</reference>
<dbReference type="InParanoid" id="A0A3B1K580"/>
<dbReference type="GO" id="GO:0042162">
    <property type="term" value="F:telomeric DNA binding"/>
    <property type="evidence" value="ECO:0007669"/>
    <property type="project" value="TreeGrafter"/>
</dbReference>
<keyword evidence="3" id="KW-1185">Reference proteome</keyword>
<sequence length="81" mass="9502">MINPPGSPLPLTSLRLLVPPLRLMSAFMWQVVKQQKLEHFNKLEEYILLLIKMFPEILSDRQKTALVMGLRAKVRIHQMYT</sequence>
<dbReference type="Proteomes" id="UP000018467">
    <property type="component" value="Unassembled WGS sequence"/>
</dbReference>
<dbReference type="Ensembl" id="ENSAMXT00000036751.1">
    <property type="protein sequence ID" value="ENSAMXP00000049653.1"/>
    <property type="gene ID" value="ENSAMXG00000033164.1"/>
</dbReference>
<organism evidence="2 3">
    <name type="scientific">Astyanax mexicanus</name>
    <name type="common">Blind cave fish</name>
    <name type="synonym">Astyanax fasciatus mexicanus</name>
    <dbReference type="NCBI Taxonomy" id="7994"/>
    <lineage>
        <taxon>Eukaryota</taxon>
        <taxon>Metazoa</taxon>
        <taxon>Chordata</taxon>
        <taxon>Craniata</taxon>
        <taxon>Vertebrata</taxon>
        <taxon>Euteleostomi</taxon>
        <taxon>Actinopterygii</taxon>
        <taxon>Neopterygii</taxon>
        <taxon>Teleostei</taxon>
        <taxon>Ostariophysi</taxon>
        <taxon>Characiformes</taxon>
        <taxon>Characoidei</taxon>
        <taxon>Acestrorhamphidae</taxon>
        <taxon>Acestrorhamphinae</taxon>
        <taxon>Astyanax</taxon>
    </lineage>
</organism>
<dbReference type="InterPro" id="IPR029400">
    <property type="entry name" value="TINF2_N"/>
</dbReference>
<dbReference type="GO" id="GO:1904356">
    <property type="term" value="P:regulation of telomere maintenance via telomere lengthening"/>
    <property type="evidence" value="ECO:0007669"/>
    <property type="project" value="TreeGrafter"/>
</dbReference>
<reference evidence="3" key="2">
    <citation type="journal article" date="2014" name="Nat. Commun.">
        <title>The cavefish genome reveals candidate genes for eye loss.</title>
        <authorList>
            <person name="McGaugh S.E."/>
            <person name="Gross J.B."/>
            <person name="Aken B."/>
            <person name="Blin M."/>
            <person name="Borowsky R."/>
            <person name="Chalopin D."/>
            <person name="Hinaux H."/>
            <person name="Jeffery W.R."/>
            <person name="Keene A."/>
            <person name="Ma L."/>
            <person name="Minx P."/>
            <person name="Murphy D."/>
            <person name="O'Quin K.E."/>
            <person name="Retaux S."/>
            <person name="Rohner N."/>
            <person name="Searle S.M."/>
            <person name="Stahl B.A."/>
            <person name="Tabin C."/>
            <person name="Volff J.N."/>
            <person name="Yoshizawa M."/>
            <person name="Warren W.C."/>
        </authorList>
    </citation>
    <scope>NUCLEOTIDE SEQUENCE [LARGE SCALE GENOMIC DNA]</scope>
    <source>
        <strain evidence="3">female</strain>
    </source>
</reference>
<evidence type="ECO:0000259" key="1">
    <source>
        <dbReference type="Pfam" id="PF14973"/>
    </source>
</evidence>
<dbReference type="PANTHER" id="PTHR15512:SF0">
    <property type="entry name" value="TERF1-INTERACTING NUCLEAR FACTOR 2"/>
    <property type="match status" value="1"/>
</dbReference>
<dbReference type="STRING" id="7994.ENSAMXP00000049653"/>
<dbReference type="PANTHER" id="PTHR15512">
    <property type="entry name" value="TERF1-INTERACTING NUCLEAR FACTOR 2"/>
    <property type="match status" value="1"/>
</dbReference>
<dbReference type="Pfam" id="PF14973">
    <property type="entry name" value="TINF2_N"/>
    <property type="match status" value="1"/>
</dbReference>
<reference evidence="2" key="3">
    <citation type="submission" date="2025-08" db="UniProtKB">
        <authorList>
            <consortium name="Ensembl"/>
        </authorList>
    </citation>
    <scope>IDENTIFICATION</scope>
</reference>
<evidence type="ECO:0000313" key="3">
    <source>
        <dbReference type="Proteomes" id="UP000018467"/>
    </source>
</evidence>
<dbReference type="AlphaFoldDB" id="A0A3B1K580"/>
<evidence type="ECO:0000313" key="2">
    <source>
        <dbReference type="Ensembl" id="ENSAMXP00000049653.1"/>
    </source>
</evidence>
<dbReference type="GO" id="GO:0016233">
    <property type="term" value="P:telomere capping"/>
    <property type="evidence" value="ECO:0007669"/>
    <property type="project" value="InterPro"/>
</dbReference>
<reference evidence="2" key="4">
    <citation type="submission" date="2025-09" db="UniProtKB">
        <authorList>
            <consortium name="Ensembl"/>
        </authorList>
    </citation>
    <scope>IDENTIFICATION</scope>
</reference>
<protein>
    <recommendedName>
        <fullName evidence="1">TERF1-interacting nuclear factor 2 N-terminal domain-containing protein</fullName>
    </recommendedName>
</protein>
<dbReference type="InterPro" id="IPR039098">
    <property type="entry name" value="TINF2"/>
</dbReference>
<dbReference type="GO" id="GO:0070187">
    <property type="term" value="C:shelterin complex"/>
    <property type="evidence" value="ECO:0007669"/>
    <property type="project" value="InterPro"/>
</dbReference>